<dbReference type="AlphaFoldDB" id="A0A0N5CKM2"/>
<dbReference type="OMA" id="WDHEITS"/>
<feature type="domain" description="Phosphatidic acid phosphatase type 2/haloperoxidase" evidence="2">
    <location>
        <begin position="77"/>
        <end position="188"/>
    </location>
</feature>
<dbReference type="InterPro" id="IPR000326">
    <property type="entry name" value="PAP2/HPO"/>
</dbReference>
<dbReference type="PANTHER" id="PTHR14969">
    <property type="entry name" value="SPHINGOSINE-1-PHOSPHATE PHOSPHOHYDROLASE"/>
    <property type="match status" value="1"/>
</dbReference>
<sequence length="209" mass="24075">MKLNDSVDGLHIFLNELQRWLMVSIYDYRRRLSRLQDPLFNYFETQLLIWDREITSLMTLRAALDSRSDLRYLFLWLEWMVHGLIIDLVAVGVIKGIVRRPRPPCNVHDLYFGAPVVDVFSFPSGHSSRSAMLSVLCMDLCPPPHYISFFVKLFPFVLGASRIVIGRHYFSDVAAGLLLGYFEGNLVQCLPFSSVNLLKEIFLPIFGND</sequence>
<dbReference type="GO" id="GO:0042392">
    <property type="term" value="F:sphingosine-1-phosphate phosphatase activity"/>
    <property type="evidence" value="ECO:0007669"/>
    <property type="project" value="TreeGrafter"/>
</dbReference>
<evidence type="ECO:0000256" key="1">
    <source>
        <dbReference type="SAM" id="Phobius"/>
    </source>
</evidence>
<accession>A0A0N5CKM2</accession>
<evidence type="ECO:0000313" key="3">
    <source>
        <dbReference type="EMBL" id="VDM95668.1"/>
    </source>
</evidence>
<gene>
    <name evidence="3" type="ORF">TCLT_LOCUS628</name>
</gene>
<evidence type="ECO:0000313" key="4">
    <source>
        <dbReference type="Proteomes" id="UP000276776"/>
    </source>
</evidence>
<keyword evidence="4" id="KW-1185">Reference proteome</keyword>
<dbReference type="WBParaSite" id="TCLT_0000062701-mRNA-1">
    <property type="protein sequence ID" value="TCLT_0000062701-mRNA-1"/>
    <property type="gene ID" value="TCLT_0000062701"/>
</dbReference>
<keyword evidence="1" id="KW-0472">Membrane</keyword>
<dbReference type="InterPro" id="IPR036938">
    <property type="entry name" value="PAP2/HPO_sf"/>
</dbReference>
<dbReference type="SUPFAM" id="SSF48317">
    <property type="entry name" value="Acid phosphatase/Vanadium-dependent haloperoxidase"/>
    <property type="match status" value="1"/>
</dbReference>
<evidence type="ECO:0000259" key="2">
    <source>
        <dbReference type="SMART" id="SM00014"/>
    </source>
</evidence>
<dbReference type="Proteomes" id="UP000276776">
    <property type="component" value="Unassembled WGS sequence"/>
</dbReference>
<evidence type="ECO:0000313" key="5">
    <source>
        <dbReference type="WBParaSite" id="TCLT_0000062701-mRNA-1"/>
    </source>
</evidence>
<keyword evidence="1" id="KW-1133">Transmembrane helix</keyword>
<feature type="transmembrane region" description="Helical" evidence="1">
    <location>
        <begin position="73"/>
        <end position="94"/>
    </location>
</feature>
<proteinExistence type="predicted"/>
<dbReference type="EMBL" id="UYYF01000051">
    <property type="protein sequence ID" value="VDM95668.1"/>
    <property type="molecule type" value="Genomic_DNA"/>
</dbReference>
<organism evidence="5">
    <name type="scientific">Thelazia callipaeda</name>
    <name type="common">Oriental eyeworm</name>
    <name type="synonym">Parasitic nematode</name>
    <dbReference type="NCBI Taxonomy" id="103827"/>
    <lineage>
        <taxon>Eukaryota</taxon>
        <taxon>Metazoa</taxon>
        <taxon>Ecdysozoa</taxon>
        <taxon>Nematoda</taxon>
        <taxon>Chromadorea</taxon>
        <taxon>Rhabditida</taxon>
        <taxon>Spirurina</taxon>
        <taxon>Spiruromorpha</taxon>
        <taxon>Thelazioidea</taxon>
        <taxon>Thelaziidae</taxon>
        <taxon>Thelazia</taxon>
    </lineage>
</organism>
<reference evidence="5" key="1">
    <citation type="submission" date="2017-02" db="UniProtKB">
        <authorList>
            <consortium name="WormBaseParasite"/>
        </authorList>
    </citation>
    <scope>IDENTIFICATION</scope>
</reference>
<dbReference type="SMART" id="SM00014">
    <property type="entry name" value="acidPPc"/>
    <property type="match status" value="1"/>
</dbReference>
<reference evidence="3 4" key="2">
    <citation type="submission" date="2018-11" db="EMBL/GenBank/DDBJ databases">
        <authorList>
            <consortium name="Pathogen Informatics"/>
        </authorList>
    </citation>
    <scope>NUCLEOTIDE SEQUENCE [LARGE SCALE GENOMIC DNA]</scope>
</reference>
<dbReference type="Gene3D" id="1.20.144.10">
    <property type="entry name" value="Phosphatidic acid phosphatase type 2/haloperoxidase"/>
    <property type="match status" value="1"/>
</dbReference>
<dbReference type="STRING" id="103827.A0A0N5CKM2"/>
<name>A0A0N5CKM2_THECL</name>
<dbReference type="Pfam" id="PF01569">
    <property type="entry name" value="PAP2"/>
    <property type="match status" value="1"/>
</dbReference>
<dbReference type="PANTHER" id="PTHR14969:SF13">
    <property type="entry name" value="AT30094P"/>
    <property type="match status" value="1"/>
</dbReference>
<dbReference type="OrthoDB" id="10266771at2759"/>
<keyword evidence="1" id="KW-0812">Transmembrane</keyword>
<protein>
    <submittedName>
        <fullName evidence="5">AcidPPc domain-containing protein</fullName>
    </submittedName>
</protein>